<proteinExistence type="predicted"/>
<accession>A0A164PPU3</accession>
<dbReference type="EMBL" id="LRGB01002580">
    <property type="protein sequence ID" value="KZS07035.1"/>
    <property type="molecule type" value="Genomic_DNA"/>
</dbReference>
<evidence type="ECO:0000313" key="1">
    <source>
        <dbReference type="EMBL" id="KZS07035.1"/>
    </source>
</evidence>
<dbReference type="AlphaFoldDB" id="A0A164PPU3"/>
<protein>
    <submittedName>
        <fullName evidence="1">Uncharacterized protein</fullName>
    </submittedName>
</protein>
<comment type="caution">
    <text evidence="1">The sequence shown here is derived from an EMBL/GenBank/DDBJ whole genome shotgun (WGS) entry which is preliminary data.</text>
</comment>
<organism evidence="1 2">
    <name type="scientific">Daphnia magna</name>
    <dbReference type="NCBI Taxonomy" id="35525"/>
    <lineage>
        <taxon>Eukaryota</taxon>
        <taxon>Metazoa</taxon>
        <taxon>Ecdysozoa</taxon>
        <taxon>Arthropoda</taxon>
        <taxon>Crustacea</taxon>
        <taxon>Branchiopoda</taxon>
        <taxon>Diplostraca</taxon>
        <taxon>Cladocera</taxon>
        <taxon>Anomopoda</taxon>
        <taxon>Daphniidae</taxon>
        <taxon>Daphnia</taxon>
    </lineage>
</organism>
<name>A0A164PPU3_9CRUS</name>
<evidence type="ECO:0000313" key="2">
    <source>
        <dbReference type="Proteomes" id="UP000076858"/>
    </source>
</evidence>
<reference evidence="1 2" key="1">
    <citation type="submission" date="2016-03" db="EMBL/GenBank/DDBJ databases">
        <title>EvidentialGene: Evidence-directed Construction of Genes on Genomes.</title>
        <authorList>
            <person name="Gilbert D.G."/>
            <person name="Choi J.-H."/>
            <person name="Mockaitis K."/>
            <person name="Colbourne J."/>
            <person name="Pfrender M."/>
        </authorList>
    </citation>
    <scope>NUCLEOTIDE SEQUENCE [LARGE SCALE GENOMIC DNA]</scope>
    <source>
        <strain evidence="1 2">Xinb3</strain>
        <tissue evidence="1">Complete organism</tissue>
    </source>
</reference>
<sequence length="38" mass="4394">MLRISRYSMRRDMLPLSLSFTASDETNGDRLPCYLQVG</sequence>
<dbReference type="Proteomes" id="UP000076858">
    <property type="component" value="Unassembled WGS sequence"/>
</dbReference>
<gene>
    <name evidence="1" type="ORF">APZ42_029569</name>
</gene>
<keyword evidence="2" id="KW-1185">Reference proteome</keyword>